<reference evidence="6" key="1">
    <citation type="journal article" date="2013" name="PLoS ONE">
        <title>Gene expression in gut symbiotic organ of stinkbug affected by extracellular bacterial symbiont.</title>
        <authorList>
            <person name="Futahashi R."/>
            <person name="Tanaka K."/>
            <person name="Tanahashi M."/>
            <person name="Nikoh N."/>
            <person name="Kikuchi Y."/>
            <person name="Lee B.L."/>
            <person name="Fukatsu T."/>
        </authorList>
    </citation>
    <scope>NUCLEOTIDE SEQUENCE</scope>
    <source>
        <tissue evidence="6">Midgut</tissue>
    </source>
</reference>
<evidence type="ECO:0000256" key="4">
    <source>
        <dbReference type="ARBA" id="ARBA00034121"/>
    </source>
</evidence>
<dbReference type="SUPFAM" id="SSF50814">
    <property type="entry name" value="Lipocalins"/>
    <property type="match status" value="1"/>
</dbReference>
<feature type="signal peptide" evidence="5">
    <location>
        <begin position="1"/>
        <end position="22"/>
    </location>
</feature>
<evidence type="ECO:0000256" key="1">
    <source>
        <dbReference type="ARBA" id="ARBA00004613"/>
    </source>
</evidence>
<evidence type="ECO:0000256" key="3">
    <source>
        <dbReference type="ARBA" id="ARBA00022729"/>
    </source>
</evidence>
<dbReference type="AlphaFoldDB" id="R4WDZ0"/>
<keyword evidence="3 5" id="KW-0732">Signal</keyword>
<organism evidence="6">
    <name type="scientific">Riptortus pedestris</name>
    <name type="common">Bean bug</name>
    <dbReference type="NCBI Taxonomy" id="329032"/>
    <lineage>
        <taxon>Eukaryota</taxon>
        <taxon>Metazoa</taxon>
        <taxon>Ecdysozoa</taxon>
        <taxon>Arthropoda</taxon>
        <taxon>Hexapoda</taxon>
        <taxon>Insecta</taxon>
        <taxon>Pterygota</taxon>
        <taxon>Neoptera</taxon>
        <taxon>Paraneoptera</taxon>
        <taxon>Hemiptera</taxon>
        <taxon>Heteroptera</taxon>
        <taxon>Panheteroptera</taxon>
        <taxon>Pentatomomorpha</taxon>
        <taxon>Coreoidea</taxon>
        <taxon>Alydidae</taxon>
        <taxon>Riptortus</taxon>
    </lineage>
</organism>
<comment type="similarity">
    <text evidence="4">Belongs to the calycin superfamily. Triabin family.</text>
</comment>
<evidence type="ECO:0000256" key="2">
    <source>
        <dbReference type="ARBA" id="ARBA00022525"/>
    </source>
</evidence>
<name>R4WDZ0_RIPPE</name>
<dbReference type="Gene3D" id="2.40.128.20">
    <property type="match status" value="1"/>
</dbReference>
<evidence type="ECO:0000256" key="5">
    <source>
        <dbReference type="SAM" id="SignalP"/>
    </source>
</evidence>
<dbReference type="InterPro" id="IPR012674">
    <property type="entry name" value="Calycin"/>
</dbReference>
<feature type="chain" id="PRO_5004381254" description="Apolipoprotein D" evidence="5">
    <location>
        <begin position="23"/>
        <end position="208"/>
    </location>
</feature>
<protein>
    <recommendedName>
        <fullName evidence="7">Apolipoprotein D</fullName>
    </recommendedName>
</protein>
<proteinExistence type="evidence at transcript level"/>
<dbReference type="Pfam" id="PF03973">
    <property type="entry name" value="Triabin"/>
    <property type="match status" value="1"/>
</dbReference>
<dbReference type="EMBL" id="AK418068">
    <property type="protein sequence ID" value="BAN21283.1"/>
    <property type="molecule type" value="mRNA"/>
</dbReference>
<dbReference type="InterPro" id="IPR005657">
    <property type="entry name" value="Triabi/Procalin"/>
</dbReference>
<keyword evidence="2" id="KW-0964">Secreted</keyword>
<evidence type="ECO:0008006" key="7">
    <source>
        <dbReference type="Google" id="ProtNLM"/>
    </source>
</evidence>
<accession>R4WDZ0</accession>
<dbReference type="GO" id="GO:0030682">
    <property type="term" value="P:symbiont-mediated perturbation of host defenses"/>
    <property type="evidence" value="ECO:0007669"/>
    <property type="project" value="InterPro"/>
</dbReference>
<comment type="subcellular location">
    <subcellularLocation>
        <location evidence="1">Secreted</location>
    </subcellularLocation>
</comment>
<evidence type="ECO:0000313" key="6">
    <source>
        <dbReference type="EMBL" id="BAN21283.1"/>
    </source>
</evidence>
<sequence>MRYQANIKLTLMLLAVGIAVYAGPATTNIPLALGFCKNPPIGPKFITNEFFNKQWYPWKGLGNMIFKRPGGCSGIDAKIEGSTIKVMTFHYEPLFSGYVTIEGEADNRIPRHQGLWFTIDYHIMGLFHLPVPYTVLATDYSNWAVVYSCHQLLGFKIERTWILARTLSPNFTSETLSAIRSALETIDIDLEDLRFEDNSGCGQGEPRL</sequence>
<dbReference type="GO" id="GO:0005576">
    <property type="term" value="C:extracellular region"/>
    <property type="evidence" value="ECO:0007669"/>
    <property type="project" value="UniProtKB-SubCell"/>
</dbReference>